<gene>
    <name evidence="7" type="ORF">C0674_12245</name>
</gene>
<reference evidence="7 8" key="1">
    <citation type="submission" date="2018-01" db="EMBL/GenBank/DDBJ databases">
        <title>Complete genome sequencing of Sporolactobacillus terrae DLG3.</title>
        <authorList>
            <person name="Nam Y.-D."/>
            <person name="Kang J."/>
            <person name="Chung W.-H."/>
        </authorList>
    </citation>
    <scope>NUCLEOTIDE SEQUENCE [LARGE SCALE GENOMIC DNA]</scope>
    <source>
        <strain evidence="7 8">DLG3</strain>
    </source>
</reference>
<organism evidence="7 8">
    <name type="scientific">Sporolactobacillus terrae</name>
    <dbReference type="NCBI Taxonomy" id="269673"/>
    <lineage>
        <taxon>Bacteria</taxon>
        <taxon>Bacillati</taxon>
        <taxon>Bacillota</taxon>
        <taxon>Bacilli</taxon>
        <taxon>Bacillales</taxon>
        <taxon>Sporolactobacillaceae</taxon>
        <taxon>Sporolactobacillus</taxon>
    </lineage>
</organism>
<dbReference type="PANTHER" id="PTHR34857">
    <property type="entry name" value="SLL0384 PROTEIN"/>
    <property type="match status" value="1"/>
</dbReference>
<name>A0ABX5Q9G5_9BACL</name>
<sequence>MNFRKSGVQNVGDFLQYVELNSFLHRLDPRSKFVFFIIMSVLTSFVKSGAALLFLFLVFIAIWLIGGIGSYILVLANKVKVLLLFIFLLWLVLGLFTVNEGPAIFRSGFSLFGHAYVFSLEWFDFYKGAVYALRIFLMISAFYTVILTTNFSQIILGLQSWRVPYAVAFGVGLVFQIIPMIVQEFATIMEAQKSRGLEVDKCSAFAKLKNYVIVSLPLLFRVLSKGHAISLAMHYYKLNFKVKRTSYQTISAGRSDFWFAATTIAATVMTIVLQIRFYIQI</sequence>
<dbReference type="CDD" id="cd16914">
    <property type="entry name" value="EcfT"/>
    <property type="match status" value="1"/>
</dbReference>
<feature type="transmembrane region" description="Helical" evidence="6">
    <location>
        <begin position="162"/>
        <end position="182"/>
    </location>
</feature>
<protein>
    <submittedName>
        <fullName evidence="7">Energy-coupling factor transporter transmembrane protein EcfT</fullName>
    </submittedName>
</protein>
<evidence type="ECO:0000256" key="2">
    <source>
        <dbReference type="ARBA" id="ARBA00022475"/>
    </source>
</evidence>
<keyword evidence="3 6" id="KW-0812">Transmembrane</keyword>
<evidence type="ECO:0000256" key="3">
    <source>
        <dbReference type="ARBA" id="ARBA00022692"/>
    </source>
</evidence>
<dbReference type="EMBL" id="CP025688">
    <property type="protein sequence ID" value="QAA23313.1"/>
    <property type="molecule type" value="Genomic_DNA"/>
</dbReference>
<evidence type="ECO:0000313" key="8">
    <source>
        <dbReference type="Proteomes" id="UP000285882"/>
    </source>
</evidence>
<proteinExistence type="predicted"/>
<evidence type="ECO:0000256" key="5">
    <source>
        <dbReference type="ARBA" id="ARBA00023136"/>
    </source>
</evidence>
<dbReference type="InterPro" id="IPR051611">
    <property type="entry name" value="ECF_transporter_component"/>
</dbReference>
<dbReference type="PANTHER" id="PTHR34857:SF2">
    <property type="entry name" value="SLL0384 PROTEIN"/>
    <property type="match status" value="1"/>
</dbReference>
<keyword evidence="4 6" id="KW-1133">Transmembrane helix</keyword>
<dbReference type="Pfam" id="PF02361">
    <property type="entry name" value="CbiQ"/>
    <property type="match status" value="1"/>
</dbReference>
<evidence type="ECO:0000256" key="6">
    <source>
        <dbReference type="SAM" id="Phobius"/>
    </source>
</evidence>
<feature type="transmembrane region" description="Helical" evidence="6">
    <location>
        <begin position="52"/>
        <end position="74"/>
    </location>
</feature>
<dbReference type="InterPro" id="IPR003339">
    <property type="entry name" value="ABC/ECF_trnsptr_transmembrane"/>
</dbReference>
<feature type="transmembrane region" description="Helical" evidence="6">
    <location>
        <begin position="257"/>
        <end position="279"/>
    </location>
</feature>
<dbReference type="Proteomes" id="UP000285882">
    <property type="component" value="Chromosome"/>
</dbReference>
<keyword evidence="5 6" id="KW-0472">Membrane</keyword>
<comment type="subcellular location">
    <subcellularLocation>
        <location evidence="1">Membrane</location>
        <topology evidence="1">Multi-pass membrane protein</topology>
    </subcellularLocation>
</comment>
<feature type="transmembrane region" description="Helical" evidence="6">
    <location>
        <begin position="81"/>
        <end position="98"/>
    </location>
</feature>
<keyword evidence="8" id="KW-1185">Reference proteome</keyword>
<accession>A0ABX5Q9G5</accession>
<evidence type="ECO:0000256" key="1">
    <source>
        <dbReference type="ARBA" id="ARBA00004141"/>
    </source>
</evidence>
<evidence type="ECO:0000256" key="4">
    <source>
        <dbReference type="ARBA" id="ARBA00022989"/>
    </source>
</evidence>
<keyword evidence="2" id="KW-1003">Cell membrane</keyword>
<feature type="transmembrane region" description="Helical" evidence="6">
    <location>
        <begin position="30"/>
        <end position="46"/>
    </location>
</feature>
<feature type="transmembrane region" description="Helical" evidence="6">
    <location>
        <begin position="135"/>
        <end position="156"/>
    </location>
</feature>
<evidence type="ECO:0000313" key="7">
    <source>
        <dbReference type="EMBL" id="QAA23313.1"/>
    </source>
</evidence>